<feature type="binding site" evidence="6">
    <location>
        <position position="211"/>
    </location>
    <ligand>
        <name>Mg(2+)</name>
        <dbReference type="ChEBI" id="CHEBI:18420"/>
        <label>2</label>
    </ligand>
</feature>
<dbReference type="PROSITE" id="PS00630">
    <property type="entry name" value="IMP_2"/>
    <property type="match status" value="1"/>
</dbReference>
<dbReference type="PANTHER" id="PTHR43028">
    <property type="entry name" value="3'(2'),5'-BISPHOSPHATE NUCLEOTIDASE 1"/>
    <property type="match status" value="1"/>
</dbReference>
<sequence>MADLFVTTALEAGAAILPYWRKDADAQAKADGSPVTAADLAANSVILSRLADALPQISVVSEEAETPEAAAEADVFILVDPLDGTKEFLKGAEEFTVNIALVERGAPVCGVVFAPAQGRLWVGCETRARAGVLPVGVVDPERIVWTEIGCRKAPEKLIAVVSRSHLDKETQDWLARHDCGAAPSGSSIKFCLVAEGAADVYPRFGRTMEWDTAAGDAVLRAAGGRMETVSGAPFAYGKSDEGYANPGFVARGR</sequence>
<dbReference type="InterPro" id="IPR020550">
    <property type="entry name" value="Inositol_monophosphatase_CS"/>
</dbReference>
<dbReference type="GO" id="GO:0050427">
    <property type="term" value="P:3'-phosphoadenosine 5'-phosphosulfate metabolic process"/>
    <property type="evidence" value="ECO:0007669"/>
    <property type="project" value="TreeGrafter"/>
</dbReference>
<feature type="binding site" evidence="6">
    <location>
        <position position="80"/>
    </location>
    <ligand>
        <name>Mg(2+)</name>
        <dbReference type="ChEBI" id="CHEBI:18420"/>
        <label>2</label>
    </ligand>
</feature>
<dbReference type="Gene3D" id="3.30.540.10">
    <property type="entry name" value="Fructose-1,6-Bisphosphatase, subunit A, domain 1"/>
    <property type="match status" value="1"/>
</dbReference>
<feature type="binding site" evidence="6">
    <location>
        <position position="62"/>
    </location>
    <ligand>
        <name>Mg(2+)</name>
        <dbReference type="ChEBI" id="CHEBI:18420"/>
        <label>1</label>
    </ligand>
</feature>
<keyword evidence="5 6" id="KW-0472">Membrane</keyword>
<dbReference type="EMBL" id="WNKS01000004">
    <property type="protein sequence ID" value="MTV30839.1"/>
    <property type="molecule type" value="Genomic_DNA"/>
</dbReference>
<dbReference type="GO" id="GO:0000287">
    <property type="term" value="F:magnesium ion binding"/>
    <property type="evidence" value="ECO:0007669"/>
    <property type="project" value="UniProtKB-UniRule"/>
</dbReference>
<dbReference type="GO" id="GO:0000103">
    <property type="term" value="P:sulfate assimilation"/>
    <property type="evidence" value="ECO:0007669"/>
    <property type="project" value="TreeGrafter"/>
</dbReference>
<dbReference type="AlphaFoldDB" id="A0A6N8DK68"/>
<dbReference type="InterPro" id="IPR050725">
    <property type="entry name" value="CysQ/Inositol_MonoPase"/>
</dbReference>
<feature type="binding site" evidence="7">
    <location>
        <position position="62"/>
    </location>
    <ligand>
        <name>Mg(2+)</name>
        <dbReference type="ChEBI" id="CHEBI:18420"/>
        <label>1</label>
        <note>catalytic</note>
    </ligand>
</feature>
<feature type="binding site" evidence="7">
    <location>
        <position position="211"/>
    </location>
    <ligand>
        <name>Mg(2+)</name>
        <dbReference type="ChEBI" id="CHEBI:18420"/>
        <label>1</label>
        <note>catalytic</note>
    </ligand>
</feature>
<feature type="binding site" evidence="6">
    <location>
        <position position="211"/>
    </location>
    <ligand>
        <name>substrate</name>
    </ligand>
</feature>
<evidence type="ECO:0000256" key="5">
    <source>
        <dbReference type="ARBA" id="ARBA00023136"/>
    </source>
</evidence>
<keyword evidence="6 7" id="KW-0479">Metal-binding</keyword>
<evidence type="ECO:0000256" key="1">
    <source>
        <dbReference type="ARBA" id="ARBA00005289"/>
    </source>
</evidence>
<dbReference type="InterPro" id="IPR006240">
    <property type="entry name" value="CysQ"/>
</dbReference>
<dbReference type="CDD" id="cd01638">
    <property type="entry name" value="CysQ"/>
    <property type="match status" value="1"/>
</dbReference>
<feature type="binding site" evidence="6">
    <location>
        <position position="62"/>
    </location>
    <ligand>
        <name>substrate</name>
    </ligand>
</feature>
<comment type="caution">
    <text evidence="8">The sequence shown here is derived from an EMBL/GenBank/DDBJ whole genome shotgun (WGS) entry which is preliminary data.</text>
</comment>
<evidence type="ECO:0000313" key="9">
    <source>
        <dbReference type="Proteomes" id="UP000439113"/>
    </source>
</evidence>
<feature type="binding site" evidence="6">
    <location>
        <position position="82"/>
    </location>
    <ligand>
        <name>Mg(2+)</name>
        <dbReference type="ChEBI" id="CHEBI:18420"/>
        <label>1</label>
    </ligand>
</feature>
<feature type="binding site" evidence="7">
    <location>
        <position position="83"/>
    </location>
    <ligand>
        <name>Mg(2+)</name>
        <dbReference type="ChEBI" id="CHEBI:18420"/>
        <label>1</label>
        <note>catalytic</note>
    </ligand>
</feature>
<keyword evidence="6 7" id="KW-0460">Magnesium</keyword>
<feature type="binding site" evidence="7">
    <location>
        <position position="80"/>
    </location>
    <ligand>
        <name>Mg(2+)</name>
        <dbReference type="ChEBI" id="CHEBI:18420"/>
        <label>1</label>
        <note>catalytic</note>
    </ligand>
</feature>
<dbReference type="InterPro" id="IPR000760">
    <property type="entry name" value="Inositol_monophosphatase-like"/>
</dbReference>
<feature type="binding site" evidence="6">
    <location>
        <position position="83"/>
    </location>
    <ligand>
        <name>Mg(2+)</name>
        <dbReference type="ChEBI" id="CHEBI:18420"/>
        <label>2</label>
    </ligand>
</feature>
<name>A0A6N8DK68_RHOAC</name>
<dbReference type="Proteomes" id="UP000439113">
    <property type="component" value="Unassembled WGS sequence"/>
</dbReference>
<dbReference type="PANTHER" id="PTHR43028:SF5">
    <property type="entry name" value="3'(2'),5'-BISPHOSPHATE NUCLEOTIDASE 1"/>
    <property type="match status" value="1"/>
</dbReference>
<keyword evidence="3 6" id="KW-0997">Cell inner membrane</keyword>
<protein>
    <recommendedName>
        <fullName evidence="6">3'(2'),5'-bisphosphate nucleotidase CysQ</fullName>
        <ecNumber evidence="6">3.1.3.7</ecNumber>
    </recommendedName>
    <alternativeName>
        <fullName evidence="6">3'(2'),5-bisphosphonucleoside 3'(2')-phosphohydrolase</fullName>
    </alternativeName>
    <alternativeName>
        <fullName evidence="6">3'-phosphoadenosine 5'-phosphate phosphatase</fullName>
        <shortName evidence="6">PAP phosphatase</shortName>
    </alternativeName>
</protein>
<dbReference type="EC" id="3.1.3.7" evidence="6"/>
<evidence type="ECO:0000256" key="2">
    <source>
        <dbReference type="ARBA" id="ARBA00022475"/>
    </source>
</evidence>
<proteinExistence type="inferred from homology"/>
<dbReference type="NCBIfam" id="TIGR01331">
    <property type="entry name" value="bisphos_cysQ"/>
    <property type="match status" value="1"/>
</dbReference>
<dbReference type="Pfam" id="PF00459">
    <property type="entry name" value="Inositol_P"/>
    <property type="match status" value="1"/>
</dbReference>
<feature type="binding site" evidence="7">
    <location>
        <position position="82"/>
    </location>
    <ligand>
        <name>Mg(2+)</name>
        <dbReference type="ChEBI" id="CHEBI:18420"/>
        <label>1</label>
        <note>catalytic</note>
    </ligand>
</feature>
<comment type="function">
    <text evidence="6">Converts adenosine-3',5'-bisphosphate (PAP) to AMP.</text>
</comment>
<dbReference type="PRINTS" id="PR00377">
    <property type="entry name" value="IMPHPHTASES"/>
</dbReference>
<comment type="cofactor">
    <cofactor evidence="6 7">
        <name>Mg(2+)</name>
        <dbReference type="ChEBI" id="CHEBI:18420"/>
    </cofactor>
</comment>
<keyword evidence="4 6" id="KW-0378">Hydrolase</keyword>
<comment type="catalytic activity">
    <reaction evidence="6">
        <text>adenosine 3',5'-bisphosphate + H2O = AMP + phosphate</text>
        <dbReference type="Rhea" id="RHEA:10040"/>
        <dbReference type="ChEBI" id="CHEBI:15377"/>
        <dbReference type="ChEBI" id="CHEBI:43474"/>
        <dbReference type="ChEBI" id="CHEBI:58343"/>
        <dbReference type="ChEBI" id="CHEBI:456215"/>
        <dbReference type="EC" id="3.1.3.7"/>
    </reaction>
</comment>
<feature type="binding site" evidence="6">
    <location>
        <position position="80"/>
    </location>
    <ligand>
        <name>Mg(2+)</name>
        <dbReference type="ChEBI" id="CHEBI:18420"/>
        <label>1</label>
    </ligand>
</feature>
<evidence type="ECO:0000256" key="7">
    <source>
        <dbReference type="PIRSR" id="PIRSR600760-2"/>
    </source>
</evidence>
<dbReference type="GO" id="GO:0008441">
    <property type="term" value="F:3'(2'),5'-bisphosphate nucleotidase activity"/>
    <property type="evidence" value="ECO:0007669"/>
    <property type="project" value="UniProtKB-UniRule"/>
</dbReference>
<dbReference type="GO" id="GO:0046854">
    <property type="term" value="P:phosphatidylinositol phosphate biosynthetic process"/>
    <property type="evidence" value="ECO:0007669"/>
    <property type="project" value="InterPro"/>
</dbReference>
<evidence type="ECO:0000313" key="8">
    <source>
        <dbReference type="EMBL" id="MTV30839.1"/>
    </source>
</evidence>
<evidence type="ECO:0000256" key="6">
    <source>
        <dbReference type="HAMAP-Rule" id="MF_02095"/>
    </source>
</evidence>
<evidence type="ECO:0000256" key="4">
    <source>
        <dbReference type="ARBA" id="ARBA00022801"/>
    </source>
</evidence>
<dbReference type="Gene3D" id="3.40.190.80">
    <property type="match status" value="1"/>
</dbReference>
<comment type="similarity">
    <text evidence="1 6">Belongs to the inositol monophosphatase superfamily. CysQ family.</text>
</comment>
<accession>A0A6N8DK68</accession>
<gene>
    <name evidence="6 8" type="primary">cysQ</name>
    <name evidence="8" type="ORF">GJ654_07505</name>
</gene>
<keyword evidence="2 6" id="KW-1003">Cell membrane</keyword>
<organism evidence="8 9">
    <name type="scientific">Rhodoblastus acidophilus</name>
    <name type="common">Rhodopseudomonas acidophila</name>
    <dbReference type="NCBI Taxonomy" id="1074"/>
    <lineage>
        <taxon>Bacteria</taxon>
        <taxon>Pseudomonadati</taxon>
        <taxon>Pseudomonadota</taxon>
        <taxon>Alphaproteobacteria</taxon>
        <taxon>Hyphomicrobiales</taxon>
        <taxon>Rhodoblastaceae</taxon>
        <taxon>Rhodoblastus</taxon>
    </lineage>
</organism>
<dbReference type="GO" id="GO:0005886">
    <property type="term" value="C:plasma membrane"/>
    <property type="evidence" value="ECO:0007669"/>
    <property type="project" value="UniProtKB-SubCell"/>
</dbReference>
<dbReference type="SUPFAM" id="SSF56655">
    <property type="entry name" value="Carbohydrate phosphatase"/>
    <property type="match status" value="1"/>
</dbReference>
<feature type="binding site" evidence="6">
    <location>
        <begin position="82"/>
        <end position="85"/>
    </location>
    <ligand>
        <name>substrate</name>
    </ligand>
</feature>
<comment type="subcellular location">
    <subcellularLocation>
        <location evidence="6">Cell inner membrane</location>
        <topology evidence="6">Peripheral membrane protein</topology>
        <orientation evidence="6">Cytoplasmic side</orientation>
    </subcellularLocation>
</comment>
<reference evidence="8 9" key="1">
    <citation type="submission" date="2019-11" db="EMBL/GenBank/DDBJ databases">
        <title>Whole-genome sequence of a Rhodoblastus acidophilus DSM 142.</title>
        <authorList>
            <person name="Kyndt J.A."/>
            <person name="Meyer T.E."/>
        </authorList>
    </citation>
    <scope>NUCLEOTIDE SEQUENCE [LARGE SCALE GENOMIC DNA]</scope>
    <source>
        <strain evidence="8 9">DSM 142</strain>
    </source>
</reference>
<dbReference type="HAMAP" id="MF_02095">
    <property type="entry name" value="CysQ"/>
    <property type="match status" value="1"/>
</dbReference>
<evidence type="ECO:0000256" key="3">
    <source>
        <dbReference type="ARBA" id="ARBA00022519"/>
    </source>
</evidence>